<dbReference type="Gene3D" id="3.80.10.10">
    <property type="entry name" value="Ribonuclease Inhibitor"/>
    <property type="match status" value="1"/>
</dbReference>
<protein>
    <recommendedName>
        <fullName evidence="4">F-box domain-containing protein</fullName>
    </recommendedName>
</protein>
<dbReference type="InterPro" id="IPR032675">
    <property type="entry name" value="LRR_dom_sf"/>
</dbReference>
<evidence type="ECO:0000313" key="2">
    <source>
        <dbReference type="EMBL" id="KAL0571463.1"/>
    </source>
</evidence>
<comment type="caution">
    <text evidence="2">The sequence shown here is derived from an EMBL/GenBank/DDBJ whole genome shotgun (WGS) entry which is preliminary data.</text>
</comment>
<evidence type="ECO:0000256" key="1">
    <source>
        <dbReference type="SAM" id="Coils"/>
    </source>
</evidence>
<dbReference type="Proteomes" id="UP001465976">
    <property type="component" value="Unassembled WGS sequence"/>
</dbReference>
<gene>
    <name evidence="2" type="ORF">V5O48_010499</name>
</gene>
<feature type="coiled-coil region" evidence="1">
    <location>
        <begin position="31"/>
        <end position="76"/>
    </location>
</feature>
<reference evidence="2 3" key="1">
    <citation type="submission" date="2024-02" db="EMBL/GenBank/DDBJ databases">
        <title>A draft genome for the cacao thread blight pathogen Marasmius crinis-equi.</title>
        <authorList>
            <person name="Cohen S.P."/>
            <person name="Baruah I.K."/>
            <person name="Amoako-Attah I."/>
            <person name="Bukari Y."/>
            <person name="Meinhardt L.W."/>
            <person name="Bailey B.A."/>
        </authorList>
    </citation>
    <scope>NUCLEOTIDE SEQUENCE [LARGE SCALE GENOMIC DNA]</scope>
    <source>
        <strain evidence="2 3">GH-76</strain>
    </source>
</reference>
<name>A0ABR3F873_9AGAR</name>
<dbReference type="PANTHER" id="PTHR38926">
    <property type="entry name" value="F-BOX DOMAIN CONTAINING PROTEIN, EXPRESSED"/>
    <property type="match status" value="1"/>
</dbReference>
<dbReference type="PANTHER" id="PTHR38926:SF5">
    <property type="entry name" value="F-BOX AND LEUCINE-RICH REPEAT PROTEIN 6"/>
    <property type="match status" value="1"/>
</dbReference>
<keyword evidence="1" id="KW-0175">Coiled coil</keyword>
<dbReference type="SUPFAM" id="SSF52047">
    <property type="entry name" value="RNI-like"/>
    <property type="match status" value="1"/>
</dbReference>
<dbReference type="Gene3D" id="1.20.1280.50">
    <property type="match status" value="1"/>
</dbReference>
<evidence type="ECO:0000313" key="3">
    <source>
        <dbReference type="Proteomes" id="UP001465976"/>
    </source>
</evidence>
<accession>A0ABR3F873</accession>
<evidence type="ECO:0008006" key="4">
    <source>
        <dbReference type="Google" id="ProtNLM"/>
    </source>
</evidence>
<proteinExistence type="predicted"/>
<keyword evidence="3" id="KW-1185">Reference proteome</keyword>
<sequence>MAERSDAVDPRFRSNDYIPSDGQIPLLRELLQEEMKKVEACKAEIDELQAEFPNKVKILEMKKQEFEDNIKACRSALSIHRRMPTELWRLIFSHACQPYSFQFDCADYCFDIDDFIEDTPALSISQVCSRWRQIMKSTPSLWSSVCTMITDLPYDTSKALQIHFDNAQDSLLDIRVVRIEDEYFGENPMHQSIWRIISQHLPRCRRLSLRLLHWEPEFVVDGLSFPHLESLQEEGSPVDRQEAFWRVIQNHAPRLTKAAISDIHALLPFSQLTSLDLRIIRNVDFHRLHNVLSACTRLEDLSLRGFGHQGEPPTNLSPIHLSGSLRKFGIYDNIFPIKPDNRALATFLTSARMPSLTCFEMRCRGWPASLAELARHSRLLERVKITIRPSDAAADFSPSHPSFAFFRALPELKHVEMQIGKSNNSVRGNGHASPESRQFLESILSHLENLPKLEHLSIRPLSLALDIELFEKVFEAVQALKRRSTPMPLKELRLAIDPALAAGEVVKKEAAKKYLVELEPAVAERIRSLQRDFGIKVVFLDGTSTFDEEEEPLYYFDDE</sequence>
<organism evidence="2 3">
    <name type="scientific">Marasmius crinis-equi</name>
    <dbReference type="NCBI Taxonomy" id="585013"/>
    <lineage>
        <taxon>Eukaryota</taxon>
        <taxon>Fungi</taxon>
        <taxon>Dikarya</taxon>
        <taxon>Basidiomycota</taxon>
        <taxon>Agaricomycotina</taxon>
        <taxon>Agaricomycetes</taxon>
        <taxon>Agaricomycetidae</taxon>
        <taxon>Agaricales</taxon>
        <taxon>Marasmiineae</taxon>
        <taxon>Marasmiaceae</taxon>
        <taxon>Marasmius</taxon>
    </lineage>
</organism>
<dbReference type="EMBL" id="JBAHYK010000768">
    <property type="protein sequence ID" value="KAL0571463.1"/>
    <property type="molecule type" value="Genomic_DNA"/>
</dbReference>